<feature type="non-terminal residue" evidence="2">
    <location>
        <position position="112"/>
    </location>
</feature>
<comment type="caution">
    <text evidence="2">The sequence shown here is derived from an EMBL/GenBank/DDBJ whole genome shotgun (WGS) entry which is preliminary data.</text>
</comment>
<dbReference type="Proteomes" id="UP000663879">
    <property type="component" value="Unassembled WGS sequence"/>
</dbReference>
<accession>A0A814K626</accession>
<reference evidence="2" key="1">
    <citation type="submission" date="2021-02" db="EMBL/GenBank/DDBJ databases">
        <authorList>
            <person name="Nowell W R."/>
        </authorList>
    </citation>
    <scope>NUCLEOTIDE SEQUENCE</scope>
    <source>
        <strain evidence="2">Ploen Becks lab</strain>
    </source>
</reference>
<gene>
    <name evidence="2" type="ORF">OXX778_LOCUS18642</name>
</gene>
<proteinExistence type="predicted"/>
<evidence type="ECO:0000313" key="3">
    <source>
        <dbReference type="Proteomes" id="UP000663879"/>
    </source>
</evidence>
<organism evidence="2 3">
    <name type="scientific">Brachionus calyciflorus</name>
    <dbReference type="NCBI Taxonomy" id="104777"/>
    <lineage>
        <taxon>Eukaryota</taxon>
        <taxon>Metazoa</taxon>
        <taxon>Spiralia</taxon>
        <taxon>Gnathifera</taxon>
        <taxon>Rotifera</taxon>
        <taxon>Eurotatoria</taxon>
        <taxon>Monogononta</taxon>
        <taxon>Pseudotrocha</taxon>
        <taxon>Ploima</taxon>
        <taxon>Brachionidae</taxon>
        <taxon>Brachionus</taxon>
    </lineage>
</organism>
<evidence type="ECO:0000313" key="2">
    <source>
        <dbReference type="EMBL" id="CAF1047161.1"/>
    </source>
</evidence>
<dbReference type="EMBL" id="CAJNOC010005257">
    <property type="protein sequence ID" value="CAF1047161.1"/>
    <property type="molecule type" value="Genomic_DNA"/>
</dbReference>
<protein>
    <submittedName>
        <fullName evidence="2">Uncharacterized protein</fullName>
    </submittedName>
</protein>
<name>A0A814K626_9BILA</name>
<sequence>DEIRDQLELKKRECADLNEELRNCEYRIDKIESENEALTLEVKCLKERHEKTKLVLPIIERGEPRIVGKYESKGARNGRDVYRGPQGGLFLYNPGNTKYSIVGQDRLNIIFN</sequence>
<keyword evidence="1" id="KW-0175">Coiled coil</keyword>
<dbReference type="AlphaFoldDB" id="A0A814K626"/>
<feature type="coiled-coil region" evidence="1">
    <location>
        <begin position="7"/>
        <end position="48"/>
    </location>
</feature>
<keyword evidence="3" id="KW-1185">Reference proteome</keyword>
<evidence type="ECO:0000256" key="1">
    <source>
        <dbReference type="SAM" id="Coils"/>
    </source>
</evidence>